<dbReference type="AlphaFoldDB" id="A0A918S965"/>
<sequence length="53" mass="5849">MTAGKTESKTAREERLAAKLRENLKRRKSQARARASLQDTGASETTPSDSKTK</sequence>
<dbReference type="Proteomes" id="UP000646579">
    <property type="component" value="Unassembled WGS sequence"/>
</dbReference>
<proteinExistence type="predicted"/>
<evidence type="ECO:0000313" key="3">
    <source>
        <dbReference type="Proteomes" id="UP000646579"/>
    </source>
</evidence>
<dbReference type="RefSeq" id="WP_189426442.1">
    <property type="nucleotide sequence ID" value="NZ_BMZE01000003.1"/>
</dbReference>
<gene>
    <name evidence="2" type="ORF">GCM10007989_29020</name>
</gene>
<feature type="region of interest" description="Disordered" evidence="1">
    <location>
        <begin position="22"/>
        <end position="53"/>
    </location>
</feature>
<reference evidence="2" key="1">
    <citation type="journal article" date="2014" name="Int. J. Syst. Evol. Microbiol.">
        <title>Complete genome sequence of Corynebacterium casei LMG S-19264T (=DSM 44701T), isolated from a smear-ripened cheese.</title>
        <authorList>
            <consortium name="US DOE Joint Genome Institute (JGI-PGF)"/>
            <person name="Walter F."/>
            <person name="Albersmeier A."/>
            <person name="Kalinowski J."/>
            <person name="Ruckert C."/>
        </authorList>
    </citation>
    <scope>NUCLEOTIDE SEQUENCE</scope>
    <source>
        <strain evidence="2">KCTC 32437</strain>
    </source>
</reference>
<reference evidence="2" key="2">
    <citation type="submission" date="2020-09" db="EMBL/GenBank/DDBJ databases">
        <authorList>
            <person name="Sun Q."/>
            <person name="Kim S."/>
        </authorList>
    </citation>
    <scope>NUCLEOTIDE SEQUENCE</scope>
    <source>
        <strain evidence="2">KCTC 32437</strain>
    </source>
</reference>
<keyword evidence="3" id="KW-1185">Reference proteome</keyword>
<name>A0A918S965_9HYPH</name>
<feature type="compositionally biased region" description="Polar residues" evidence="1">
    <location>
        <begin position="39"/>
        <end position="53"/>
    </location>
</feature>
<organism evidence="2 3">
    <name type="scientific">Devosia pacifica</name>
    <dbReference type="NCBI Taxonomy" id="1335967"/>
    <lineage>
        <taxon>Bacteria</taxon>
        <taxon>Pseudomonadati</taxon>
        <taxon>Pseudomonadota</taxon>
        <taxon>Alphaproteobacteria</taxon>
        <taxon>Hyphomicrobiales</taxon>
        <taxon>Devosiaceae</taxon>
        <taxon>Devosia</taxon>
    </lineage>
</organism>
<comment type="caution">
    <text evidence="2">The sequence shown here is derived from an EMBL/GenBank/DDBJ whole genome shotgun (WGS) entry which is preliminary data.</text>
</comment>
<evidence type="ECO:0000256" key="1">
    <source>
        <dbReference type="SAM" id="MobiDB-lite"/>
    </source>
</evidence>
<accession>A0A918S965</accession>
<dbReference type="EMBL" id="BMZE01000003">
    <property type="protein sequence ID" value="GHA31256.1"/>
    <property type="molecule type" value="Genomic_DNA"/>
</dbReference>
<evidence type="ECO:0000313" key="2">
    <source>
        <dbReference type="EMBL" id="GHA31256.1"/>
    </source>
</evidence>
<protein>
    <submittedName>
        <fullName evidence="2">Uncharacterized protein</fullName>
    </submittedName>
</protein>